<comment type="similarity">
    <text evidence="9">Belongs to the histone deacetylase family. HD Type 1 subfamily.</text>
</comment>
<evidence type="ECO:0000256" key="1">
    <source>
        <dbReference type="ARBA" id="ARBA00004123"/>
    </source>
</evidence>
<dbReference type="EC" id="3.5.1.98" evidence="2"/>
<dbReference type="SUPFAM" id="SSF52768">
    <property type="entry name" value="Arginase/deacetylase"/>
    <property type="match status" value="1"/>
</dbReference>
<keyword evidence="13" id="KW-1185">Reference proteome</keyword>
<keyword evidence="8" id="KW-0539">Nucleus</keyword>
<comment type="subcellular location">
    <subcellularLocation>
        <location evidence="1">Nucleus</location>
    </subcellularLocation>
</comment>
<dbReference type="GO" id="GO:0070210">
    <property type="term" value="C:Rpd3L-Expanded complex"/>
    <property type="evidence" value="ECO:0007669"/>
    <property type="project" value="TreeGrafter"/>
</dbReference>
<keyword evidence="6" id="KW-0805">Transcription regulation</keyword>
<evidence type="ECO:0000256" key="8">
    <source>
        <dbReference type="ARBA" id="ARBA00023242"/>
    </source>
</evidence>
<dbReference type="GO" id="GO:0032221">
    <property type="term" value="C:Rpd3S complex"/>
    <property type="evidence" value="ECO:0007669"/>
    <property type="project" value="UniProtKB-ARBA"/>
</dbReference>
<organism evidence="12 13">
    <name type="scientific">Paraglomus occultum</name>
    <dbReference type="NCBI Taxonomy" id="144539"/>
    <lineage>
        <taxon>Eukaryota</taxon>
        <taxon>Fungi</taxon>
        <taxon>Fungi incertae sedis</taxon>
        <taxon>Mucoromycota</taxon>
        <taxon>Glomeromycotina</taxon>
        <taxon>Glomeromycetes</taxon>
        <taxon>Paraglomerales</taxon>
        <taxon>Paraglomeraceae</taxon>
        <taxon>Paraglomus</taxon>
    </lineage>
</organism>
<gene>
    <name evidence="12" type="ORF">POCULU_LOCUS60</name>
</gene>
<evidence type="ECO:0000256" key="7">
    <source>
        <dbReference type="ARBA" id="ARBA00023163"/>
    </source>
</evidence>
<evidence type="ECO:0000256" key="9">
    <source>
        <dbReference type="ARBA" id="ARBA00061569"/>
    </source>
</evidence>
<dbReference type="GO" id="GO:0141221">
    <property type="term" value="F:histone deacetylase activity, hydrolytic mechanism"/>
    <property type="evidence" value="ECO:0007669"/>
    <property type="project" value="UniProtKB-EC"/>
</dbReference>
<comment type="caution">
    <text evidence="12">The sequence shown here is derived from an EMBL/GenBank/DDBJ whole genome shotgun (WGS) entry which is preliminary data.</text>
</comment>
<evidence type="ECO:0000256" key="3">
    <source>
        <dbReference type="ARBA" id="ARBA00022491"/>
    </source>
</evidence>
<dbReference type="Proteomes" id="UP000789572">
    <property type="component" value="Unassembled WGS sequence"/>
</dbReference>
<protein>
    <recommendedName>
        <fullName evidence="2">histone deacetylase</fullName>
        <ecNumber evidence="2">3.5.1.98</ecNumber>
    </recommendedName>
</protein>
<dbReference type="Pfam" id="PF00850">
    <property type="entry name" value="Hist_deacetyl"/>
    <property type="match status" value="1"/>
</dbReference>
<evidence type="ECO:0000256" key="2">
    <source>
        <dbReference type="ARBA" id="ARBA00012111"/>
    </source>
</evidence>
<dbReference type="Gene3D" id="3.40.800.20">
    <property type="entry name" value="Histone deacetylase domain"/>
    <property type="match status" value="1"/>
</dbReference>
<dbReference type="EMBL" id="CAJVPJ010000003">
    <property type="protein sequence ID" value="CAG8451586.1"/>
    <property type="molecule type" value="Genomic_DNA"/>
</dbReference>
<dbReference type="InterPro" id="IPR000286">
    <property type="entry name" value="HDACs"/>
</dbReference>
<dbReference type="PRINTS" id="PR01270">
    <property type="entry name" value="HDASUPER"/>
</dbReference>
<evidence type="ECO:0000313" key="12">
    <source>
        <dbReference type="EMBL" id="CAG8451586.1"/>
    </source>
</evidence>
<dbReference type="InterPro" id="IPR037138">
    <property type="entry name" value="His_deacetylse_dom_sf"/>
</dbReference>
<evidence type="ECO:0000256" key="10">
    <source>
        <dbReference type="SAM" id="MobiDB-lite"/>
    </source>
</evidence>
<proteinExistence type="inferred from homology"/>
<dbReference type="AlphaFoldDB" id="A0A9N8YRM4"/>
<keyword evidence="7" id="KW-0804">Transcription</keyword>
<dbReference type="GO" id="GO:0031507">
    <property type="term" value="P:heterochromatin formation"/>
    <property type="evidence" value="ECO:0007669"/>
    <property type="project" value="TreeGrafter"/>
</dbReference>
<feature type="compositionally biased region" description="Acidic residues" evidence="10">
    <location>
        <begin position="409"/>
        <end position="418"/>
    </location>
</feature>
<evidence type="ECO:0000256" key="6">
    <source>
        <dbReference type="ARBA" id="ARBA00023015"/>
    </source>
</evidence>
<evidence type="ECO:0000313" key="13">
    <source>
        <dbReference type="Proteomes" id="UP000789572"/>
    </source>
</evidence>
<keyword evidence="3" id="KW-0678">Repressor</keyword>
<dbReference type="OrthoDB" id="1918432at2759"/>
<reference evidence="12" key="1">
    <citation type="submission" date="2021-06" db="EMBL/GenBank/DDBJ databases">
        <authorList>
            <person name="Kallberg Y."/>
            <person name="Tangrot J."/>
            <person name="Rosling A."/>
        </authorList>
    </citation>
    <scope>NUCLEOTIDE SEQUENCE</scope>
    <source>
        <strain evidence="12">IA702</strain>
    </source>
</reference>
<evidence type="ECO:0000259" key="11">
    <source>
        <dbReference type="Pfam" id="PF00850"/>
    </source>
</evidence>
<dbReference type="InterPro" id="IPR023696">
    <property type="entry name" value="Ureohydrolase_dom_sf"/>
</dbReference>
<feature type="compositionally biased region" description="Acidic residues" evidence="10">
    <location>
        <begin position="436"/>
        <end position="447"/>
    </location>
</feature>
<keyword evidence="4" id="KW-0378">Hydrolase</keyword>
<name>A0A9N8YRM4_9GLOM</name>
<feature type="region of interest" description="Disordered" evidence="10">
    <location>
        <begin position="392"/>
        <end position="447"/>
    </location>
</feature>
<evidence type="ECO:0000256" key="4">
    <source>
        <dbReference type="ARBA" id="ARBA00022801"/>
    </source>
</evidence>
<dbReference type="PRINTS" id="PR01271">
    <property type="entry name" value="HISDACETLASE"/>
</dbReference>
<accession>A0A9N8YRM4</accession>
<dbReference type="PANTHER" id="PTHR10625">
    <property type="entry name" value="HISTONE DEACETYLASE HDAC1-RELATED"/>
    <property type="match status" value="1"/>
</dbReference>
<evidence type="ECO:0000256" key="5">
    <source>
        <dbReference type="ARBA" id="ARBA00022853"/>
    </source>
</evidence>
<dbReference type="InterPro" id="IPR023801">
    <property type="entry name" value="His_deacetylse_dom"/>
</dbReference>
<dbReference type="InterPro" id="IPR003084">
    <property type="entry name" value="HDAC_I/II"/>
</dbReference>
<sequence length="802" mass="92018">MSIAMTAEPKKRINYFYDDLVSDFNLRKAHVMKPLRVRMTHSLVTSYGLDKKMEIYVSDIIACAVLVNCRAKPGSIDELTQFHTDDYINFLARVTPENKDEFEAERIRYCVGEDCPIFDGMLEHGQRSAGGSLEGAARLNHGLCDIAINWAGGLHHAKKQEASGFCYVNDIVIAILELLRFHERVLYIDIDVHHGDGVEEAFYTTDRVMTLSFHNYGNFFPGTGDIGDIGVGKGKYYAVNFPLREGIDDTSYQTIFRPVVTHVVEWYKPSVIVLQCGADSLAGDRLGAFNLSSIGHGECVRFVKTFNIPMLVLGGGGYTVRNVPRVWAYETGIIVGERMNEEIPRTCKYYHYFQPDYKLIVPPCNMENLNTPEFLNKTKTKIYEHLARSRHVPSVQMQDVPPSFRGQQDVDDMDEDDNPDIRNPQRLRDKRIVPDNEFEETDDDDDTAYDPRERIKYVHTYRHKLPNVAVAVMAILYLEYGSAAGVWAVKESVIGYIRLDTININCQTKLLIKDWRLVVELKGTTAYQFPLSSEEIQHLTQHYVYPEDDFSPASADVLKGAFYNQELRRPLTKAEQQELNYYDEQLKRWQRSFAKLYDKLRERSCPYFYYMSSDVTAIFLSPKASENGEFEAIVHRVLPELRKTLEEAKVTLTACSPVEEQTMTKKLKISTRDKLVQSKLNQVLMVKGEIDVEIIYKCLFEWKMKSYEKRAQALPVLRAPVGFDRSAMTEAVVEVSDKPTIAVRQSSHSHHYRLHLKGFILPHAREQIENMLMSDDSDTPIYSFEYDNRTLGLTTATYNMSK</sequence>
<keyword evidence="5" id="KW-0156">Chromatin regulator</keyword>
<dbReference type="FunFam" id="3.40.800.20:FF:000001">
    <property type="entry name" value="Histone deacetylase"/>
    <property type="match status" value="1"/>
</dbReference>
<dbReference type="PANTHER" id="PTHR10625:SF10">
    <property type="entry name" value="HISTONE DEACETYLASE HDAC1"/>
    <property type="match status" value="1"/>
</dbReference>
<feature type="domain" description="Histone deacetylase" evidence="11">
    <location>
        <begin position="30"/>
        <end position="331"/>
    </location>
</feature>